<protein>
    <submittedName>
        <fullName evidence="2">Uncharacterized protein</fullName>
    </submittedName>
</protein>
<evidence type="ECO:0000313" key="2">
    <source>
        <dbReference type="EMBL" id="QDS71007.1"/>
    </source>
</evidence>
<dbReference type="AlphaFoldDB" id="A0A517L5S5"/>
<feature type="compositionally biased region" description="Polar residues" evidence="1">
    <location>
        <begin position="1"/>
        <end position="11"/>
    </location>
</feature>
<evidence type="ECO:0000256" key="1">
    <source>
        <dbReference type="SAM" id="MobiDB-lite"/>
    </source>
</evidence>
<accession>A0A517L5S5</accession>
<reference evidence="2 3" key="1">
    <citation type="submission" date="2019-07" db="EMBL/GenBank/DDBJ databases">
        <title>Finished genome of Venturia effusa.</title>
        <authorList>
            <person name="Young C.A."/>
            <person name="Cox M.P."/>
            <person name="Ganley A.R.D."/>
            <person name="David W.J."/>
        </authorList>
    </citation>
    <scope>NUCLEOTIDE SEQUENCE [LARGE SCALE GENOMIC DNA]</scope>
    <source>
        <strain evidence="3">albino</strain>
    </source>
</reference>
<gene>
    <name evidence="2" type="ORF">FKW77_007855</name>
</gene>
<keyword evidence="3" id="KW-1185">Reference proteome</keyword>
<name>A0A517L5S5_9PEZI</name>
<sequence length="197" mass="20924">MTSIEMVSNGVNGVEQDHVEDEPAKEITSPSTIKATPKKRGATKANSDESPTKKMKAPGSGKKASLPAIPTRKADVTEADRACESWGAITAAFESNVGVKVGSSTCRLRYAKMKANLACVEDEDMGTMKTCIAQVEADIAEQIKALHRKKWAQVSAAMKEAGTQKYEPGTIEKAFKAMGANGSHSACVAEAAMEEDE</sequence>
<feature type="compositionally biased region" description="Basic and acidic residues" evidence="1">
    <location>
        <begin position="15"/>
        <end position="25"/>
    </location>
</feature>
<organism evidence="2 3">
    <name type="scientific">Venturia effusa</name>
    <dbReference type="NCBI Taxonomy" id="50376"/>
    <lineage>
        <taxon>Eukaryota</taxon>
        <taxon>Fungi</taxon>
        <taxon>Dikarya</taxon>
        <taxon>Ascomycota</taxon>
        <taxon>Pezizomycotina</taxon>
        <taxon>Dothideomycetes</taxon>
        <taxon>Pleosporomycetidae</taxon>
        <taxon>Venturiales</taxon>
        <taxon>Venturiaceae</taxon>
        <taxon>Venturia</taxon>
    </lineage>
</organism>
<evidence type="ECO:0000313" key="3">
    <source>
        <dbReference type="Proteomes" id="UP000316270"/>
    </source>
</evidence>
<proteinExistence type="predicted"/>
<dbReference type="OrthoDB" id="5375264at2759"/>
<feature type="region of interest" description="Disordered" evidence="1">
    <location>
        <begin position="1"/>
        <end position="73"/>
    </location>
</feature>
<dbReference type="EMBL" id="CP042189">
    <property type="protein sequence ID" value="QDS71007.1"/>
    <property type="molecule type" value="Genomic_DNA"/>
</dbReference>
<dbReference type="Proteomes" id="UP000316270">
    <property type="component" value="Chromosome 5"/>
</dbReference>